<feature type="region of interest" description="Disordered" evidence="1">
    <location>
        <begin position="567"/>
        <end position="669"/>
    </location>
</feature>
<dbReference type="PANTHER" id="PTHR48148:SF2">
    <property type="entry name" value="PA14 DOMAIN-CONTAINING PROTEIN"/>
    <property type="match status" value="1"/>
</dbReference>
<comment type="caution">
    <text evidence="3">The sequence shown here is derived from an EMBL/GenBank/DDBJ whole genome shotgun (WGS) entry which is preliminary data.</text>
</comment>
<keyword evidence="2" id="KW-0472">Membrane</keyword>
<feature type="compositionally biased region" description="Low complexity" evidence="1">
    <location>
        <begin position="618"/>
        <end position="630"/>
    </location>
</feature>
<dbReference type="Proteomes" id="UP001465976">
    <property type="component" value="Unassembled WGS sequence"/>
</dbReference>
<feature type="region of interest" description="Disordered" evidence="1">
    <location>
        <begin position="392"/>
        <end position="417"/>
    </location>
</feature>
<reference evidence="3 4" key="1">
    <citation type="submission" date="2024-02" db="EMBL/GenBank/DDBJ databases">
        <title>A draft genome for the cacao thread blight pathogen Marasmius crinis-equi.</title>
        <authorList>
            <person name="Cohen S.P."/>
            <person name="Baruah I.K."/>
            <person name="Amoako-Attah I."/>
            <person name="Bukari Y."/>
            <person name="Meinhardt L.W."/>
            <person name="Bailey B.A."/>
        </authorList>
    </citation>
    <scope>NUCLEOTIDE SEQUENCE [LARGE SCALE GENOMIC DNA]</scope>
    <source>
        <strain evidence="3 4">GH-76</strain>
    </source>
</reference>
<keyword evidence="2" id="KW-1133">Transmembrane helix</keyword>
<protein>
    <submittedName>
        <fullName evidence="3">Uncharacterized protein</fullName>
    </submittedName>
</protein>
<evidence type="ECO:0000313" key="4">
    <source>
        <dbReference type="Proteomes" id="UP001465976"/>
    </source>
</evidence>
<evidence type="ECO:0000313" key="3">
    <source>
        <dbReference type="EMBL" id="KAL0579778.1"/>
    </source>
</evidence>
<name>A0ABR3FWE2_9AGAR</name>
<feature type="compositionally biased region" description="Low complexity" evidence="1">
    <location>
        <begin position="567"/>
        <end position="577"/>
    </location>
</feature>
<dbReference type="PANTHER" id="PTHR48148">
    <property type="entry name" value="KERATINOCYTE PROLINE-RICH PROTEIN"/>
    <property type="match status" value="1"/>
</dbReference>
<sequence length="727" mass="77642">MPIRFTPSLGETVDIPIPVSNGDSDDTKINLKFTARLPIDEYRRLGFEEGKVQIWSNLGGSGGEQWGEADFALESEEEDAVLSHTFVLPIESEKEREYSFTYRILHPASGAVEWLGAFGQNGVVRVHPKPQERDDGMELVGDRWARARAEAEDSSASATLALDEEESSASTITIARLDSERWDVWAIGKDGYAQASPATTQTPLSIVLLVPKSTPKSETETNLPPYVQIETPRRKAVAFAVSPDAALTLTPSGTEILASGSGSGSVLATEAKDWDKLVLHATSSTSTPYPCHLVSETLVVFPTSPKSYPVLVSVVSLTGNETQGKAEVEVELASVVPVPQIQKYVLSRGKDEIEFLETGFVSLSLSPTPVSLSPIFNGIAILTPRIPLPLSLPSTSQTQSQQLQEALPTPPPSPQIRPIAHLSVQNVRRLAGGGGEGGRGLGNRFNDSMASISDIGHGGPGVGIGIGIPAVSKLGAGAGTTITRVEGEERSSEPQPQPEPQPREESVVPTTTNTNNKGREGRVMRRPSLMVCLFGCFQRVFFATSWFFVFLVRKVVLRGRGRVAGRVGLGVRPGRWGANAGREREREEEDERTPLLAQSGNDADEANVTPPPSPPAEQSPGASSASVSPPEQSPSPEPIHDESGASSPSPSPEPTPTPLIEATLLPSPTTNHKLVVQGAETPRIEAEVDGQSVAVDIVRVEKEAPGYALVELDWRKGGRLSLRVGSA</sequence>
<keyword evidence="4" id="KW-1185">Reference proteome</keyword>
<proteinExistence type="predicted"/>
<organism evidence="3 4">
    <name type="scientific">Marasmius crinis-equi</name>
    <dbReference type="NCBI Taxonomy" id="585013"/>
    <lineage>
        <taxon>Eukaryota</taxon>
        <taxon>Fungi</taxon>
        <taxon>Dikarya</taxon>
        <taxon>Basidiomycota</taxon>
        <taxon>Agaricomycotina</taxon>
        <taxon>Agaricomycetes</taxon>
        <taxon>Agaricomycetidae</taxon>
        <taxon>Agaricales</taxon>
        <taxon>Marasmiineae</taxon>
        <taxon>Marasmiaceae</taxon>
        <taxon>Marasmius</taxon>
    </lineage>
</organism>
<gene>
    <name evidence="3" type="ORF">V5O48_002189</name>
</gene>
<keyword evidence="2" id="KW-0812">Transmembrane</keyword>
<feature type="transmembrane region" description="Helical" evidence="2">
    <location>
        <begin position="528"/>
        <end position="552"/>
    </location>
</feature>
<feature type="compositionally biased region" description="Low complexity" evidence="1">
    <location>
        <begin position="392"/>
        <end position="404"/>
    </location>
</feature>
<evidence type="ECO:0000256" key="2">
    <source>
        <dbReference type="SAM" id="Phobius"/>
    </source>
</evidence>
<accession>A0ABR3FWE2</accession>
<feature type="region of interest" description="Disordered" evidence="1">
    <location>
        <begin position="484"/>
        <end position="521"/>
    </location>
</feature>
<evidence type="ECO:0000256" key="1">
    <source>
        <dbReference type="SAM" id="MobiDB-lite"/>
    </source>
</evidence>
<dbReference type="EMBL" id="JBAHYK010000048">
    <property type="protein sequence ID" value="KAL0579778.1"/>
    <property type="molecule type" value="Genomic_DNA"/>
</dbReference>